<evidence type="ECO:0000313" key="3">
    <source>
        <dbReference type="Proteomes" id="UP000501891"/>
    </source>
</evidence>
<dbReference type="InterPro" id="IPR051531">
    <property type="entry name" value="N-acetyltransferase"/>
</dbReference>
<protein>
    <submittedName>
        <fullName evidence="2">GNAT family N-acetyltransferase</fullName>
    </submittedName>
</protein>
<organism evidence="2 3">
    <name type="scientific">Aerophototrophica crusticola</name>
    <dbReference type="NCBI Taxonomy" id="1709002"/>
    <lineage>
        <taxon>Bacteria</taxon>
        <taxon>Pseudomonadati</taxon>
        <taxon>Pseudomonadota</taxon>
        <taxon>Alphaproteobacteria</taxon>
        <taxon>Rhodospirillales</taxon>
        <taxon>Rhodospirillaceae</taxon>
        <taxon>Aerophototrophica</taxon>
    </lineage>
</organism>
<sequence>MARTARLDLREFSLAEAPLFLALNADPEVLRHTGDAPFADVAEAAALIRGYDRYRRHGFGRWSLYRRAEGNFIGWCGLSRDDATGEVDLGFRLFRAAWGQGYATEAARACLDLAFGRFGLAEVVARARPGNAASLVVLRKLGFREAGMMEREGQPWCRFVLRRGEAIPPPPPPAPGWG</sequence>
<feature type="domain" description="N-acetyltransferase" evidence="1">
    <location>
        <begin position="7"/>
        <end position="164"/>
    </location>
</feature>
<dbReference type="Proteomes" id="UP000501891">
    <property type="component" value="Chromosome"/>
</dbReference>
<dbReference type="Pfam" id="PF13302">
    <property type="entry name" value="Acetyltransf_3"/>
    <property type="match status" value="1"/>
</dbReference>
<dbReference type="GO" id="GO:0016747">
    <property type="term" value="F:acyltransferase activity, transferring groups other than amino-acyl groups"/>
    <property type="evidence" value="ECO:0007669"/>
    <property type="project" value="InterPro"/>
</dbReference>
<accession>A0A858R9T0</accession>
<dbReference type="PANTHER" id="PTHR43792">
    <property type="entry name" value="GNAT FAMILY, PUTATIVE (AFU_ORTHOLOGUE AFUA_3G00765)-RELATED-RELATED"/>
    <property type="match status" value="1"/>
</dbReference>
<gene>
    <name evidence="2" type="ORF">HHL28_13260</name>
</gene>
<evidence type="ECO:0000313" key="2">
    <source>
        <dbReference type="EMBL" id="QJE73932.1"/>
    </source>
</evidence>
<evidence type="ECO:0000259" key="1">
    <source>
        <dbReference type="PROSITE" id="PS51186"/>
    </source>
</evidence>
<name>A0A858R9T0_9PROT</name>
<reference evidence="2" key="1">
    <citation type="submission" date="2020-04" db="EMBL/GenBank/DDBJ databases">
        <title>A desert anoxygenic phototrophic bacterium fixes CO2 using RubisCO under aerobic conditions.</title>
        <authorList>
            <person name="Tang K."/>
        </authorList>
    </citation>
    <scope>NUCLEOTIDE SEQUENCE [LARGE SCALE GENOMIC DNA]</scope>
    <source>
        <strain evidence="2">MIMtkB3</strain>
    </source>
</reference>
<dbReference type="Gene3D" id="3.40.630.30">
    <property type="match status" value="1"/>
</dbReference>
<dbReference type="PANTHER" id="PTHR43792:SF1">
    <property type="entry name" value="N-ACETYLTRANSFERASE DOMAIN-CONTAINING PROTEIN"/>
    <property type="match status" value="1"/>
</dbReference>
<keyword evidence="3" id="KW-1185">Reference proteome</keyword>
<proteinExistence type="predicted"/>
<dbReference type="KEGG" id="acru:HHL28_13260"/>
<dbReference type="InterPro" id="IPR000182">
    <property type="entry name" value="GNAT_dom"/>
</dbReference>
<dbReference type="EMBL" id="CP051775">
    <property type="protein sequence ID" value="QJE73932.1"/>
    <property type="molecule type" value="Genomic_DNA"/>
</dbReference>
<dbReference type="PROSITE" id="PS51186">
    <property type="entry name" value="GNAT"/>
    <property type="match status" value="1"/>
</dbReference>
<dbReference type="SUPFAM" id="SSF55729">
    <property type="entry name" value="Acyl-CoA N-acyltransferases (Nat)"/>
    <property type="match status" value="1"/>
</dbReference>
<dbReference type="AlphaFoldDB" id="A0A858R9T0"/>
<dbReference type="InterPro" id="IPR016181">
    <property type="entry name" value="Acyl_CoA_acyltransferase"/>
</dbReference>